<proteinExistence type="predicted"/>
<reference evidence="3" key="1">
    <citation type="submission" date="2025-08" db="UniProtKB">
        <authorList>
            <consortium name="RefSeq"/>
        </authorList>
    </citation>
    <scope>IDENTIFICATION</scope>
</reference>
<dbReference type="RefSeq" id="XP_029119717.1">
    <property type="nucleotide sequence ID" value="XM_029263884.1"/>
</dbReference>
<accession>A0A8N4EVC1</accession>
<protein>
    <submittedName>
        <fullName evidence="3">Uncharacterized protein LOC105042724 isoform X1</fullName>
    </submittedName>
</protein>
<dbReference type="AlphaFoldDB" id="A0A8N4EVC1"/>
<feature type="coiled-coil region" evidence="1">
    <location>
        <begin position="24"/>
        <end position="86"/>
    </location>
</feature>
<dbReference type="KEGG" id="egu:105042724"/>
<evidence type="ECO:0000313" key="2">
    <source>
        <dbReference type="Proteomes" id="UP000504607"/>
    </source>
</evidence>
<gene>
    <name evidence="3" type="primary">LOC105042724</name>
</gene>
<evidence type="ECO:0000313" key="3">
    <source>
        <dbReference type="RefSeq" id="XP_029119717.1"/>
    </source>
</evidence>
<dbReference type="PANTHER" id="PTHR35689:SF1">
    <property type="entry name" value="EARLY ENDOSOME ANTIGEN"/>
    <property type="match status" value="1"/>
</dbReference>
<keyword evidence="2" id="KW-1185">Reference proteome</keyword>
<name>A0A8N4EVC1_ELAGV</name>
<organism evidence="2 3">
    <name type="scientific">Elaeis guineensis var. tenera</name>
    <name type="common">Oil palm</name>
    <dbReference type="NCBI Taxonomy" id="51953"/>
    <lineage>
        <taxon>Eukaryota</taxon>
        <taxon>Viridiplantae</taxon>
        <taxon>Streptophyta</taxon>
        <taxon>Embryophyta</taxon>
        <taxon>Tracheophyta</taxon>
        <taxon>Spermatophyta</taxon>
        <taxon>Magnoliopsida</taxon>
        <taxon>Liliopsida</taxon>
        <taxon>Arecaceae</taxon>
        <taxon>Arecoideae</taxon>
        <taxon>Cocoseae</taxon>
        <taxon>Elaeidinae</taxon>
        <taxon>Elaeis</taxon>
    </lineage>
</organism>
<dbReference type="Proteomes" id="UP000504607">
    <property type="component" value="Chromosome 4"/>
</dbReference>
<dbReference type="PANTHER" id="PTHR35689">
    <property type="entry name" value="EARLY ENDOSOME ANTIGEN"/>
    <property type="match status" value="1"/>
</dbReference>
<evidence type="ECO:0000256" key="1">
    <source>
        <dbReference type="SAM" id="Coils"/>
    </source>
</evidence>
<sequence length="199" mass="22400">MASSNHTMEESDDCSSTSTMRQILRSCQAARRRLQERVSALEDNLNYKKSLLENHQTEARTFDNGLKKCIEDKAAVAAKCAKLENEMIKLTMPQDRSAKNEASTVSDKLMALRHVKLENQLGQTEVSMSTEELKNCTNGKDMIALASNRLENLMENTRKLAAEFASFKTDFESMIINIKRAEEEEATSSIKKSKELNGN</sequence>
<dbReference type="GeneID" id="105042724"/>
<dbReference type="OrthoDB" id="794249at2759"/>
<keyword evidence="1" id="KW-0175">Coiled coil</keyword>